<sequence length="193" mass="21743">MIPGISRCCLGALALGLLWAVPAWAGGDAILDPAHTRLGFELRTRWGQRLEGVFPRYEGHVRVLPDGQHQVQLRMFTRDVEIVGYPRYTEWARGSHFFESDRYPVVTFISRPYSPQLLRSGGELDGDLSIRGISRPRSLTVQATTCARPAVDCDVVATGTVRRSDYDMDDWKLAINDRVVFLLRARVQDGARQ</sequence>
<accession>A0A1T5KS78</accession>
<gene>
    <name evidence="3" type="ORF">SAMN06296058_1964</name>
</gene>
<organism evidence="3 4">
    <name type="scientific">Pseudoxanthomonas indica</name>
    <dbReference type="NCBI Taxonomy" id="428993"/>
    <lineage>
        <taxon>Bacteria</taxon>
        <taxon>Pseudomonadati</taxon>
        <taxon>Pseudomonadota</taxon>
        <taxon>Gammaproteobacteria</taxon>
        <taxon>Lysobacterales</taxon>
        <taxon>Lysobacteraceae</taxon>
        <taxon>Pseudoxanthomonas</taxon>
    </lineage>
</organism>
<dbReference type="RefSeq" id="WP_079724211.1">
    <property type="nucleotide sequence ID" value="NZ_BMCL01000002.1"/>
</dbReference>
<feature type="chain" id="PRO_5012233842" evidence="1">
    <location>
        <begin position="26"/>
        <end position="193"/>
    </location>
</feature>
<dbReference type="AlphaFoldDB" id="A0A1T5KS78"/>
<keyword evidence="1" id="KW-0732">Signal</keyword>
<dbReference type="SUPFAM" id="SSF101874">
    <property type="entry name" value="YceI-like"/>
    <property type="match status" value="1"/>
</dbReference>
<evidence type="ECO:0000256" key="1">
    <source>
        <dbReference type="SAM" id="SignalP"/>
    </source>
</evidence>
<name>A0A1T5KS78_9GAMM</name>
<dbReference type="Gene3D" id="2.40.128.110">
    <property type="entry name" value="Lipid/polyisoprenoid-binding, YceI-like"/>
    <property type="match status" value="1"/>
</dbReference>
<dbReference type="PANTHER" id="PTHR34406">
    <property type="entry name" value="PROTEIN YCEI"/>
    <property type="match status" value="1"/>
</dbReference>
<evidence type="ECO:0000313" key="3">
    <source>
        <dbReference type="EMBL" id="SKC66483.1"/>
    </source>
</evidence>
<dbReference type="InterPro" id="IPR007372">
    <property type="entry name" value="Lipid/polyisoprenoid-bd_YceI"/>
</dbReference>
<keyword evidence="4" id="KW-1185">Reference proteome</keyword>
<dbReference type="PANTHER" id="PTHR34406:SF1">
    <property type="entry name" value="PROTEIN YCEI"/>
    <property type="match status" value="1"/>
</dbReference>
<dbReference type="EMBL" id="FUZV01000001">
    <property type="protein sequence ID" value="SKC66483.1"/>
    <property type="molecule type" value="Genomic_DNA"/>
</dbReference>
<dbReference type="InterPro" id="IPR036761">
    <property type="entry name" value="TTHA0802/YceI-like_sf"/>
</dbReference>
<dbReference type="OrthoDB" id="5966233at2"/>
<dbReference type="Pfam" id="PF04264">
    <property type="entry name" value="YceI"/>
    <property type="match status" value="1"/>
</dbReference>
<proteinExistence type="predicted"/>
<feature type="domain" description="Lipid/polyisoprenoid-binding YceI-like" evidence="2">
    <location>
        <begin position="28"/>
        <end position="188"/>
    </location>
</feature>
<dbReference type="SMART" id="SM00867">
    <property type="entry name" value="YceI"/>
    <property type="match status" value="1"/>
</dbReference>
<protein>
    <submittedName>
        <fullName evidence="3">Polyisoprenoid-binding protein YceI</fullName>
    </submittedName>
</protein>
<reference evidence="3 4" key="1">
    <citation type="submission" date="2017-02" db="EMBL/GenBank/DDBJ databases">
        <authorList>
            <person name="Peterson S.W."/>
        </authorList>
    </citation>
    <scope>NUCLEOTIDE SEQUENCE [LARGE SCALE GENOMIC DNA]</scope>
    <source>
        <strain evidence="3 4">P15</strain>
    </source>
</reference>
<evidence type="ECO:0000259" key="2">
    <source>
        <dbReference type="SMART" id="SM00867"/>
    </source>
</evidence>
<feature type="signal peptide" evidence="1">
    <location>
        <begin position="1"/>
        <end position="25"/>
    </location>
</feature>
<evidence type="ECO:0000313" key="4">
    <source>
        <dbReference type="Proteomes" id="UP000190341"/>
    </source>
</evidence>
<dbReference type="Proteomes" id="UP000190341">
    <property type="component" value="Unassembled WGS sequence"/>
</dbReference>
<dbReference type="STRING" id="428993.SAMN06296058_1964"/>